<dbReference type="InParanoid" id="A0A7R8YRL4"/>
<dbReference type="AlphaFoldDB" id="A0A7R8YRL4"/>
<name>A0A7R8YRL4_HERIL</name>
<evidence type="ECO:0000256" key="1">
    <source>
        <dbReference type="SAM" id="MobiDB-lite"/>
    </source>
</evidence>
<keyword evidence="2" id="KW-0732">Signal</keyword>
<evidence type="ECO:0000313" key="3">
    <source>
        <dbReference type="EMBL" id="CAD7082606.1"/>
    </source>
</evidence>
<feature type="chain" id="PRO_5031136875" description="Chitin-binding type-2 domain-containing protein" evidence="2">
    <location>
        <begin position="21"/>
        <end position="130"/>
    </location>
</feature>
<dbReference type="InterPro" id="IPR036508">
    <property type="entry name" value="Chitin-bd_dom_sf"/>
</dbReference>
<dbReference type="PANTHER" id="PTHR20987:SF0">
    <property type="entry name" value="CHITIN-BINDING TYPE-2 DOMAIN-CONTAINING PROTEIN-RELATED"/>
    <property type="match status" value="1"/>
</dbReference>
<protein>
    <recommendedName>
        <fullName evidence="5">Chitin-binding type-2 domain-containing protein</fullName>
    </recommendedName>
</protein>
<accession>A0A7R8YRL4</accession>
<evidence type="ECO:0000256" key="2">
    <source>
        <dbReference type="SAM" id="SignalP"/>
    </source>
</evidence>
<feature type="signal peptide" evidence="2">
    <location>
        <begin position="1"/>
        <end position="20"/>
    </location>
</feature>
<organism evidence="3 4">
    <name type="scientific">Hermetia illucens</name>
    <name type="common">Black soldier fly</name>
    <dbReference type="NCBI Taxonomy" id="343691"/>
    <lineage>
        <taxon>Eukaryota</taxon>
        <taxon>Metazoa</taxon>
        <taxon>Ecdysozoa</taxon>
        <taxon>Arthropoda</taxon>
        <taxon>Hexapoda</taxon>
        <taxon>Insecta</taxon>
        <taxon>Pterygota</taxon>
        <taxon>Neoptera</taxon>
        <taxon>Endopterygota</taxon>
        <taxon>Diptera</taxon>
        <taxon>Brachycera</taxon>
        <taxon>Stratiomyomorpha</taxon>
        <taxon>Stratiomyidae</taxon>
        <taxon>Hermetiinae</taxon>
        <taxon>Hermetia</taxon>
    </lineage>
</organism>
<dbReference type="EMBL" id="LR899010">
    <property type="protein sequence ID" value="CAD7082606.1"/>
    <property type="molecule type" value="Genomic_DNA"/>
</dbReference>
<dbReference type="SUPFAM" id="SSF57625">
    <property type="entry name" value="Invertebrate chitin-binding proteins"/>
    <property type="match status" value="1"/>
</dbReference>
<dbReference type="PROSITE" id="PS51257">
    <property type="entry name" value="PROKAR_LIPOPROTEIN"/>
    <property type="match status" value="1"/>
</dbReference>
<sequence>MKIVLVLLFALLGYISVASAACIPKVVCKFTSGQSGKPDCSKYSNGSKFRNLNDPVHYWQCDGSAAVSVLCPAGCFYQGKLESCVSVDDWIWEPGCDPQFMIDDNASSASASSGSGASSAPSSPGTACSN</sequence>
<evidence type="ECO:0000313" key="4">
    <source>
        <dbReference type="Proteomes" id="UP000594454"/>
    </source>
</evidence>
<dbReference type="Proteomes" id="UP000594454">
    <property type="component" value="Chromosome 2"/>
</dbReference>
<evidence type="ECO:0008006" key="5">
    <source>
        <dbReference type="Google" id="ProtNLM"/>
    </source>
</evidence>
<feature type="region of interest" description="Disordered" evidence="1">
    <location>
        <begin position="106"/>
        <end position="130"/>
    </location>
</feature>
<dbReference type="PANTHER" id="PTHR20987">
    <property type="entry name" value="CHITIN-BINDING TYPE-2 DOMAIN-CONTAINING PROTEIN-RELATED"/>
    <property type="match status" value="1"/>
</dbReference>
<dbReference type="OrthoDB" id="7913749at2759"/>
<proteinExistence type="predicted"/>
<keyword evidence="4" id="KW-1185">Reference proteome</keyword>
<reference evidence="3 4" key="1">
    <citation type="submission" date="2020-11" db="EMBL/GenBank/DDBJ databases">
        <authorList>
            <person name="Wallbank WR R."/>
            <person name="Pardo Diaz C."/>
            <person name="Kozak K."/>
            <person name="Martin S."/>
            <person name="Jiggins C."/>
            <person name="Moest M."/>
            <person name="Warren A I."/>
            <person name="Generalovic N T."/>
            <person name="Byers J.R.P. K."/>
            <person name="Montejo-Kovacevich G."/>
            <person name="Yen C E."/>
        </authorList>
    </citation>
    <scope>NUCLEOTIDE SEQUENCE [LARGE SCALE GENOMIC DNA]</scope>
</reference>
<gene>
    <name evidence="3" type="ORF">HERILL_LOCUS5626</name>
</gene>
<dbReference type="GO" id="GO:0008061">
    <property type="term" value="F:chitin binding"/>
    <property type="evidence" value="ECO:0007669"/>
    <property type="project" value="InterPro"/>
</dbReference>